<dbReference type="EMBL" id="FOQL01000003">
    <property type="protein sequence ID" value="SFI60997.1"/>
    <property type="molecule type" value="Genomic_DNA"/>
</dbReference>
<proteinExistence type="predicted"/>
<evidence type="ECO:0000313" key="3">
    <source>
        <dbReference type="Proteomes" id="UP000243606"/>
    </source>
</evidence>
<evidence type="ECO:0000256" key="1">
    <source>
        <dbReference type="SAM" id="Phobius"/>
    </source>
</evidence>
<organism evidence="2 3">
    <name type="scientific">Pseudomonas guineae</name>
    <dbReference type="NCBI Taxonomy" id="425504"/>
    <lineage>
        <taxon>Bacteria</taxon>
        <taxon>Pseudomonadati</taxon>
        <taxon>Pseudomonadota</taxon>
        <taxon>Gammaproteobacteria</taxon>
        <taxon>Pseudomonadales</taxon>
        <taxon>Pseudomonadaceae</taxon>
        <taxon>Pseudomonas</taxon>
    </lineage>
</organism>
<evidence type="ECO:0000313" key="2">
    <source>
        <dbReference type="EMBL" id="SFI60997.1"/>
    </source>
</evidence>
<keyword evidence="1" id="KW-1133">Transmembrane helix</keyword>
<keyword evidence="1" id="KW-0812">Transmembrane</keyword>
<dbReference type="RefSeq" id="WP_167376753.1">
    <property type="nucleotide sequence ID" value="NZ_FOQL01000003.1"/>
</dbReference>
<dbReference type="Proteomes" id="UP000243606">
    <property type="component" value="Unassembled WGS sequence"/>
</dbReference>
<reference evidence="3" key="1">
    <citation type="submission" date="2016-10" db="EMBL/GenBank/DDBJ databases">
        <authorList>
            <person name="Varghese N."/>
            <person name="Submissions S."/>
        </authorList>
    </citation>
    <scope>NUCLEOTIDE SEQUENCE [LARGE SCALE GENOMIC DNA]</scope>
    <source>
        <strain evidence="3">LMG 24016</strain>
    </source>
</reference>
<keyword evidence="3" id="KW-1185">Reference proteome</keyword>
<name>A0A1I3JL51_9PSED</name>
<gene>
    <name evidence="2" type="ORF">SAMN05216206_2537</name>
</gene>
<feature type="transmembrane region" description="Helical" evidence="1">
    <location>
        <begin position="22"/>
        <end position="43"/>
    </location>
</feature>
<protein>
    <submittedName>
        <fullName evidence="2">Uncharacterized protein</fullName>
    </submittedName>
</protein>
<keyword evidence="1" id="KW-0472">Membrane</keyword>
<sequence length="57" mass="6265">MSSPISSWEGASTVFTFADKPMVLGFILVVAVALTIFAIYATVRHEQVSYKSPMIKK</sequence>
<dbReference type="AlphaFoldDB" id="A0A1I3JL51"/>
<accession>A0A1I3JL51</accession>
<dbReference type="STRING" id="425504.SAMN05216206_2537"/>